<gene>
    <name evidence="1" type="ORF">Airi02_077070</name>
</gene>
<dbReference type="EMBL" id="BSTK01000014">
    <property type="protein sequence ID" value="GLY89778.1"/>
    <property type="molecule type" value="Genomic_DNA"/>
</dbReference>
<evidence type="ECO:0000313" key="2">
    <source>
        <dbReference type="Proteomes" id="UP001165074"/>
    </source>
</evidence>
<dbReference type="AlphaFoldDB" id="A0A9W6SA02"/>
<name>A0A9W6SA02_9ACTN</name>
<dbReference type="Proteomes" id="UP001165074">
    <property type="component" value="Unassembled WGS sequence"/>
</dbReference>
<keyword evidence="2" id="KW-1185">Reference proteome</keyword>
<reference evidence="1" key="1">
    <citation type="submission" date="2023-03" db="EMBL/GenBank/DDBJ databases">
        <title>Actinoallomurus iriomotensis NBRC 103684.</title>
        <authorList>
            <person name="Ichikawa N."/>
            <person name="Sato H."/>
            <person name="Tonouchi N."/>
        </authorList>
    </citation>
    <scope>NUCLEOTIDE SEQUENCE</scope>
    <source>
        <strain evidence="1">NBRC 103684</strain>
    </source>
</reference>
<organism evidence="1 2">
    <name type="scientific">Actinoallomurus iriomotensis</name>
    <dbReference type="NCBI Taxonomy" id="478107"/>
    <lineage>
        <taxon>Bacteria</taxon>
        <taxon>Bacillati</taxon>
        <taxon>Actinomycetota</taxon>
        <taxon>Actinomycetes</taxon>
        <taxon>Streptosporangiales</taxon>
        <taxon>Thermomonosporaceae</taxon>
        <taxon>Actinoallomurus</taxon>
    </lineage>
</organism>
<evidence type="ECO:0000313" key="1">
    <source>
        <dbReference type="EMBL" id="GLY89778.1"/>
    </source>
</evidence>
<comment type="caution">
    <text evidence="1">The sequence shown here is derived from an EMBL/GenBank/DDBJ whole genome shotgun (WGS) entry which is preliminary data.</text>
</comment>
<dbReference type="RefSeq" id="WP_285580230.1">
    <property type="nucleotide sequence ID" value="NZ_BSTK01000014.1"/>
</dbReference>
<sequence length="285" mass="32760">MSNIFTDFVRVHAQPGRRIDEVEAQWIAWMLLGPGGSYWVPVHVRCGPEGRYAEIQYGSGKSPGIVDFCQNHIGYWRYSAIWGRHFDEGGDQDVIWQTDVNDRPRRFCRYGFDEVRVTTADGRTPTDAPWRRHADGSWRIEVTGSYRTGNDRFASVGPCATPTTDPPVPDPDVLPLPTPTTPTIGGEEPTAIDPPWLATLTGEESAAVAIEHHWRGRLVHRATFQAVERYYETTPDWHHRSADHWDNCLDPDFLRFTGAIELLRAEEIYERDRKDWEAATWYHRR</sequence>
<accession>A0A9W6SA02</accession>
<protein>
    <submittedName>
        <fullName evidence="1">Uncharacterized protein</fullName>
    </submittedName>
</protein>
<proteinExistence type="predicted"/>